<dbReference type="RefSeq" id="WP_016209236.1">
    <property type="nucleotide sequence ID" value="NZ_ASRV01000318.1"/>
</dbReference>
<feature type="domain" description="Beta-lactamase-related" evidence="2">
    <location>
        <begin position="17"/>
        <end position="79"/>
    </location>
</feature>
<evidence type="ECO:0000256" key="1">
    <source>
        <dbReference type="ARBA" id="ARBA00022801"/>
    </source>
</evidence>
<dbReference type="Proteomes" id="UP000013988">
    <property type="component" value="Unassembled WGS sequence"/>
</dbReference>
<feature type="non-terminal residue" evidence="3">
    <location>
        <position position="1"/>
    </location>
</feature>
<dbReference type="InterPro" id="IPR012338">
    <property type="entry name" value="Beta-lactam/transpept-like"/>
</dbReference>
<sequence length="79" mass="8917">KFNQATQKPDQTVDNPLYSQDKATTLQMILKTPLQYAPGTKTVYSDVDYMLLGLIVEKVTGKALDEYVENTFYKPLGLN</sequence>
<evidence type="ECO:0000259" key="2">
    <source>
        <dbReference type="Pfam" id="PF00144"/>
    </source>
</evidence>
<name>R9BXS5_9CLOT</name>
<keyword evidence="1" id="KW-0378">Hydrolase</keyword>
<keyword evidence="4" id="KW-1185">Reference proteome</keyword>
<dbReference type="OrthoDB" id="9797709at2"/>
<organism evidence="3 4">
    <name type="scientific">Clostridium sartagoforme AAU1</name>
    <dbReference type="NCBI Taxonomy" id="1202534"/>
    <lineage>
        <taxon>Bacteria</taxon>
        <taxon>Bacillati</taxon>
        <taxon>Bacillota</taxon>
        <taxon>Clostridia</taxon>
        <taxon>Eubacteriales</taxon>
        <taxon>Clostridiaceae</taxon>
        <taxon>Clostridium</taxon>
    </lineage>
</organism>
<dbReference type="PANTHER" id="PTHR43283:SF11">
    <property type="entry name" value="BETA-LACTAMASE-RELATED DOMAIN-CONTAINING PROTEIN"/>
    <property type="match status" value="1"/>
</dbReference>
<gene>
    <name evidence="3" type="ORF">A500_20230</name>
</gene>
<dbReference type="InterPro" id="IPR050789">
    <property type="entry name" value="Diverse_Enzym_Activities"/>
</dbReference>
<dbReference type="SUPFAM" id="SSF56601">
    <property type="entry name" value="beta-lactamase/transpeptidase-like"/>
    <property type="match status" value="1"/>
</dbReference>
<dbReference type="GO" id="GO:0016787">
    <property type="term" value="F:hydrolase activity"/>
    <property type="evidence" value="ECO:0007669"/>
    <property type="project" value="UniProtKB-KW"/>
</dbReference>
<dbReference type="PANTHER" id="PTHR43283">
    <property type="entry name" value="BETA-LACTAMASE-RELATED"/>
    <property type="match status" value="1"/>
</dbReference>
<feature type="non-terminal residue" evidence="3">
    <location>
        <position position="79"/>
    </location>
</feature>
<dbReference type="EMBL" id="ASRV01000318">
    <property type="protein sequence ID" value="EOR19781.1"/>
    <property type="molecule type" value="Genomic_DNA"/>
</dbReference>
<dbReference type="Pfam" id="PF00144">
    <property type="entry name" value="Beta-lactamase"/>
    <property type="match status" value="1"/>
</dbReference>
<reference evidence="3 4" key="1">
    <citation type="submission" date="2013-03" db="EMBL/GenBank/DDBJ databases">
        <title>Whole genome shotgun sequencing of Clostridium sartagoforme AAU1.</title>
        <authorList>
            <person name="Joshi C.G."/>
            <person name="Duggirala S.M."/>
            <person name="Nathani N.M."/>
            <person name="Bhatt V.D."/>
            <person name="Patel A.K."/>
            <person name="Pandya P.R."/>
            <person name="KaPatel J.A."/>
        </authorList>
    </citation>
    <scope>NUCLEOTIDE SEQUENCE [LARGE SCALE GENOMIC DNA]</scope>
    <source>
        <strain evidence="3 4">AAU1</strain>
    </source>
</reference>
<proteinExistence type="predicted"/>
<comment type="caution">
    <text evidence="3">The sequence shown here is derived from an EMBL/GenBank/DDBJ whole genome shotgun (WGS) entry which is preliminary data.</text>
</comment>
<evidence type="ECO:0000313" key="3">
    <source>
        <dbReference type="EMBL" id="EOR19781.1"/>
    </source>
</evidence>
<dbReference type="InterPro" id="IPR001466">
    <property type="entry name" value="Beta-lactam-related"/>
</dbReference>
<accession>R9BXS5</accession>
<dbReference type="Gene3D" id="3.40.710.10">
    <property type="entry name" value="DD-peptidase/beta-lactamase superfamily"/>
    <property type="match status" value="1"/>
</dbReference>
<protein>
    <submittedName>
        <fullName evidence="3">Periplasmic esterase</fullName>
    </submittedName>
</protein>
<evidence type="ECO:0000313" key="4">
    <source>
        <dbReference type="Proteomes" id="UP000013988"/>
    </source>
</evidence>
<dbReference type="AlphaFoldDB" id="R9BXS5"/>